<proteinExistence type="predicted"/>
<evidence type="ECO:0000313" key="5">
    <source>
        <dbReference type="Proteomes" id="UP001141552"/>
    </source>
</evidence>
<feature type="region of interest" description="Disordered" evidence="1">
    <location>
        <begin position="770"/>
        <end position="846"/>
    </location>
</feature>
<evidence type="ECO:0000259" key="3">
    <source>
        <dbReference type="PROSITE" id="PS00028"/>
    </source>
</evidence>
<feature type="compositionally biased region" description="Low complexity" evidence="1">
    <location>
        <begin position="827"/>
        <end position="839"/>
    </location>
</feature>
<dbReference type="Proteomes" id="UP001141552">
    <property type="component" value="Unassembled WGS sequence"/>
</dbReference>
<reference evidence="4" key="1">
    <citation type="submission" date="2022-02" db="EMBL/GenBank/DDBJ databases">
        <authorList>
            <person name="Henning P.M."/>
            <person name="McCubbin A.G."/>
            <person name="Shore J.S."/>
        </authorList>
    </citation>
    <scope>NUCLEOTIDE SEQUENCE</scope>
    <source>
        <strain evidence="4">F60SS</strain>
        <tissue evidence="4">Leaves</tissue>
    </source>
</reference>
<evidence type="ECO:0000313" key="4">
    <source>
        <dbReference type="EMBL" id="KAJ4845631.1"/>
    </source>
</evidence>
<accession>A0A9Q0GBZ0</accession>
<keyword evidence="2" id="KW-0812">Transmembrane</keyword>
<feature type="compositionally biased region" description="Basic and acidic residues" evidence="1">
    <location>
        <begin position="102"/>
        <end position="125"/>
    </location>
</feature>
<feature type="compositionally biased region" description="Polar residues" evidence="1">
    <location>
        <begin position="810"/>
        <end position="826"/>
    </location>
</feature>
<feature type="compositionally biased region" description="Low complexity" evidence="1">
    <location>
        <begin position="779"/>
        <end position="790"/>
    </location>
</feature>
<feature type="compositionally biased region" description="Polar residues" evidence="1">
    <location>
        <begin position="197"/>
        <end position="213"/>
    </location>
</feature>
<keyword evidence="2" id="KW-0472">Membrane</keyword>
<feature type="region of interest" description="Disordered" evidence="1">
    <location>
        <begin position="94"/>
        <end position="166"/>
    </location>
</feature>
<feature type="region of interest" description="Disordered" evidence="1">
    <location>
        <begin position="271"/>
        <end position="294"/>
    </location>
</feature>
<feature type="domain" description="C2H2-type" evidence="3">
    <location>
        <begin position="56"/>
        <end position="76"/>
    </location>
</feature>
<evidence type="ECO:0000256" key="1">
    <source>
        <dbReference type="SAM" id="MobiDB-lite"/>
    </source>
</evidence>
<reference evidence="4" key="2">
    <citation type="journal article" date="2023" name="Plants (Basel)">
        <title>Annotation of the Turnera subulata (Passifloraceae) Draft Genome Reveals the S-Locus Evolved after the Divergence of Turneroideae from Passifloroideae in a Stepwise Manner.</title>
        <authorList>
            <person name="Henning P.M."/>
            <person name="Roalson E.H."/>
            <person name="Mir W."/>
            <person name="McCubbin A.G."/>
            <person name="Shore J.S."/>
        </authorList>
    </citation>
    <scope>NUCLEOTIDE SEQUENCE</scope>
    <source>
        <strain evidence="4">F60SS</strain>
    </source>
</reference>
<dbReference type="InterPro" id="IPR013087">
    <property type="entry name" value="Znf_C2H2_type"/>
</dbReference>
<dbReference type="AlphaFoldDB" id="A0A9Q0GBZ0"/>
<feature type="region of interest" description="Disordered" evidence="1">
    <location>
        <begin position="654"/>
        <end position="673"/>
    </location>
</feature>
<dbReference type="PANTHER" id="PTHR35746">
    <property type="entry name" value="PENTATRICOPEPTIDE REPEAT (PPR) SUPERFAMILY PROTEIN"/>
    <property type="match status" value="1"/>
</dbReference>
<organism evidence="4 5">
    <name type="scientific">Turnera subulata</name>
    <dbReference type="NCBI Taxonomy" id="218843"/>
    <lineage>
        <taxon>Eukaryota</taxon>
        <taxon>Viridiplantae</taxon>
        <taxon>Streptophyta</taxon>
        <taxon>Embryophyta</taxon>
        <taxon>Tracheophyta</taxon>
        <taxon>Spermatophyta</taxon>
        <taxon>Magnoliopsida</taxon>
        <taxon>eudicotyledons</taxon>
        <taxon>Gunneridae</taxon>
        <taxon>Pentapetalae</taxon>
        <taxon>rosids</taxon>
        <taxon>fabids</taxon>
        <taxon>Malpighiales</taxon>
        <taxon>Passifloraceae</taxon>
        <taxon>Turnera</taxon>
    </lineage>
</organism>
<feature type="transmembrane region" description="Helical" evidence="2">
    <location>
        <begin position="12"/>
        <end position="31"/>
    </location>
</feature>
<comment type="caution">
    <text evidence="4">The sequence shown here is derived from an EMBL/GenBank/DDBJ whole genome shotgun (WGS) entry which is preliminary data.</text>
</comment>
<dbReference type="PROSITE" id="PS00028">
    <property type="entry name" value="ZINC_FINGER_C2H2_1"/>
    <property type="match status" value="1"/>
</dbReference>
<dbReference type="OrthoDB" id="1939753at2759"/>
<dbReference type="EMBL" id="JAKUCV010001622">
    <property type="protein sequence ID" value="KAJ4845631.1"/>
    <property type="molecule type" value="Genomic_DNA"/>
</dbReference>
<feature type="region of interest" description="Disordered" evidence="1">
    <location>
        <begin position="862"/>
        <end position="907"/>
    </location>
</feature>
<keyword evidence="2" id="KW-1133">Transmembrane helix</keyword>
<feature type="region of interest" description="Disordered" evidence="1">
    <location>
        <begin position="686"/>
        <end position="712"/>
    </location>
</feature>
<dbReference type="PANTHER" id="PTHR35746:SF1">
    <property type="entry name" value="PENTATRICOPEPTIDE REPEAT (PPR) SUPERFAMILY PROTEIN"/>
    <property type="match status" value="1"/>
</dbReference>
<protein>
    <recommendedName>
        <fullName evidence="3">C2H2-type domain-containing protein</fullName>
    </recommendedName>
</protein>
<keyword evidence="5" id="KW-1185">Reference proteome</keyword>
<feature type="compositionally biased region" description="Polar residues" evidence="1">
    <location>
        <begin position="686"/>
        <end position="702"/>
    </location>
</feature>
<gene>
    <name evidence="4" type="ORF">Tsubulata_038342</name>
</gene>
<feature type="region of interest" description="Disordered" evidence="1">
    <location>
        <begin position="1003"/>
        <end position="1065"/>
    </location>
</feature>
<feature type="region of interest" description="Disordered" evidence="1">
    <location>
        <begin position="188"/>
        <end position="257"/>
    </location>
</feature>
<evidence type="ECO:0000256" key="2">
    <source>
        <dbReference type="SAM" id="Phobius"/>
    </source>
</evidence>
<name>A0A9Q0GBZ0_9ROSI</name>
<sequence length="1081" mass="114877">MDAQDHKKIHPPGLFFAVFALMGSLPLMKSFDLYLTLALFSCFPVCWNEGHEVHVCHNCGWPFPNPHPSAKHRRAHKKLCGTIEGYKLDGSADTTHLAVSDGDQHSDEDPKTPSPKILERSDNEKASGVGGGLGERSSRSEEELFSDAPTEFIDTGGSSPGTEETLKDIKEPGISVDTVSDNCVTITQPNDDGLASGVTSAPSVNSADSSEIQATEVRESYLSVGSPESERNILNSGLNPMALADGKTGESVTDPNPIKLDAQADALLENKDKSASKNLQDNDGKEDEGNNIDRKTDIVALPVVNASETSVLLPELGKSDDATPDPVPVDEVVALAAVNASETSVILSELGKSNDTTPNPVPVDGIGQSKEGDNGGLVSSYDLSAETKSAEKMNASIDSAQISLGVPQVLDVDGSGNAAEVHYRNEGQETMLVLSAPDQLPAVGDTDIMIKGFKDHEDVDGSGNAAKVHYRYKEGKETMHVLSAPDELPAADDADNMIKGFKDHEGGKLSGFVNADSFEIVHEVQDSVSENNSYSSLKSLEEGDVLSESGTHVFHDNLGRQGENNEIVFEECPGGGESTAFQSGKTVNADQISEESGASVNNGVLDLEKRHNAQSPQHATTVVSDADHVVIPTEFEVWQTTNFVSKDDAGVDISGNADRKDESATGLTDGNQLNKSKTSIEYASNTHVSSENALGVSDYTSPSPEPTENALGASEYKFPEPEYTNSAIMTGTQEGVKELESCDNDKVQIEHVAGDSTAAQSNNGAIELIQNPPHDEMSSKPIISPSDSSSFIHNSATAEDDHQKDFVGNGSESLLNESDQNPVTPQLVSAADLAVDSSSQTDSVEGHWGSVSVLSTQSDIPAFADSGPLPATGSQATSEEADKSSLHKPKSPSVMQHPDKSDLFEPPSFMTLVEPRAVSAQNPTAASEIQTLQNAQQGTALQAGWFPSINHPVNESQGRKKNEEIIAKVTNWSAGKQHVPLKNLLGEASSQTKPKSSNLLENSAPVVHKDPSPANDNGGLPATVSSVPGRQAPIVEPANAKREGQEEWNSPARYPAEVTREKRKVKGRPYWAQFVCCSSVN</sequence>